<accession>A0A5J4VX50</accession>
<reference evidence="1 2" key="1">
    <citation type="submission" date="2019-03" db="EMBL/GenBank/DDBJ databases">
        <title>Single cell metagenomics reveals metabolic interactions within the superorganism composed of flagellate Streblomastix strix and complex community of Bacteroidetes bacteria on its surface.</title>
        <authorList>
            <person name="Treitli S.C."/>
            <person name="Kolisko M."/>
            <person name="Husnik F."/>
            <person name="Keeling P."/>
            <person name="Hampl V."/>
        </authorList>
    </citation>
    <scope>NUCLEOTIDE SEQUENCE [LARGE SCALE GENOMIC DNA]</scope>
    <source>
        <strain evidence="1">ST1C</strain>
    </source>
</reference>
<organism evidence="1 2">
    <name type="scientific">Streblomastix strix</name>
    <dbReference type="NCBI Taxonomy" id="222440"/>
    <lineage>
        <taxon>Eukaryota</taxon>
        <taxon>Metamonada</taxon>
        <taxon>Preaxostyla</taxon>
        <taxon>Oxymonadida</taxon>
        <taxon>Streblomastigidae</taxon>
        <taxon>Streblomastix</taxon>
    </lineage>
</organism>
<dbReference type="AlphaFoldDB" id="A0A5J4VX50"/>
<comment type="caution">
    <text evidence="1">The sequence shown here is derived from an EMBL/GenBank/DDBJ whole genome shotgun (WGS) entry which is preliminary data.</text>
</comment>
<gene>
    <name evidence="1" type="ORF">EZS28_017263</name>
</gene>
<name>A0A5J4VX50_9EUKA</name>
<dbReference type="Proteomes" id="UP000324800">
    <property type="component" value="Unassembled WGS sequence"/>
</dbReference>
<dbReference type="EMBL" id="SNRW01004471">
    <property type="protein sequence ID" value="KAA6387211.1"/>
    <property type="molecule type" value="Genomic_DNA"/>
</dbReference>
<evidence type="ECO:0000313" key="2">
    <source>
        <dbReference type="Proteomes" id="UP000324800"/>
    </source>
</evidence>
<proteinExistence type="predicted"/>
<protein>
    <submittedName>
        <fullName evidence="1">Uncharacterized protein</fullName>
    </submittedName>
</protein>
<evidence type="ECO:0000313" key="1">
    <source>
        <dbReference type="EMBL" id="KAA6387211.1"/>
    </source>
</evidence>
<sequence length="207" mass="22536">MQEAYALQFGSGTARTCELSVKLPAWSNTVVICYTNSGTWTESLTNLLTIPIADDLLTDYTSMITLTPNLQFDNQTINNAPFTKNDGCSRTSNFGLIEGQWSIFRPLKTAISNLNSFIIAVASQAGDNTRGLQIGADGNTLKFNCNVFVDIAIDQTITGIKHQDQLEILTQIHIVLSKQEAGQEGKADRGLRISDDGNILTFNGGEL</sequence>